<dbReference type="InterPro" id="IPR008767">
    <property type="entry name" value="Phage_SPP1_head-tail_adaptor"/>
</dbReference>
<sequence length="116" mass="12846">MSIKPLDPGDLTTRVQFGYVETGEGEMGEPLPGKFVAAGKAWVKAEPISHRKIRTADQAPVVETWQFTTFPRVDIAGDWKVVAHGISYTVRTVDRSIRDRVVITAEVDPAHDRVSD</sequence>
<comment type="caution">
    <text evidence="1">The sequence shown here is derived from an EMBL/GenBank/DDBJ whole genome shotgun (WGS) entry which is preliminary data.</text>
</comment>
<dbReference type="EMBL" id="LHUQ01000073">
    <property type="protein sequence ID" value="KON62731.1"/>
    <property type="molecule type" value="Genomic_DNA"/>
</dbReference>
<gene>
    <name evidence="1" type="ORF">KOEU_37790</name>
</gene>
<name>A0A0M0ECN7_KOMEU</name>
<dbReference type="Pfam" id="PF05521">
    <property type="entry name" value="Phage_HCP"/>
    <property type="match status" value="1"/>
</dbReference>
<evidence type="ECO:0008006" key="3">
    <source>
        <dbReference type="Google" id="ProtNLM"/>
    </source>
</evidence>
<proteinExistence type="predicted"/>
<dbReference type="PATRIC" id="fig|33995.3.peg.4182"/>
<accession>A0A0M0ECN7</accession>
<dbReference type="STRING" id="33995.KOEU_37790"/>
<evidence type="ECO:0000313" key="2">
    <source>
        <dbReference type="Proteomes" id="UP000037566"/>
    </source>
</evidence>
<protein>
    <recommendedName>
        <fullName evidence="3">Phage head-tail joining protein</fullName>
    </recommendedName>
</protein>
<keyword evidence="2" id="KW-1185">Reference proteome</keyword>
<dbReference type="Proteomes" id="UP000037566">
    <property type="component" value="Unassembled WGS sequence"/>
</dbReference>
<dbReference type="InterPro" id="IPR038666">
    <property type="entry name" value="SSP1_head-tail_sf"/>
</dbReference>
<reference evidence="1" key="1">
    <citation type="submission" date="2015-08" db="EMBL/GenBank/DDBJ databases">
        <title>Draft genome sequence of Komagataeibacter europaeus CECT 8546 a cellulose producer strain from vinegar produced by the traditional method.</title>
        <authorList>
            <person name="Poehlein A."/>
            <person name="Valera M.J."/>
            <person name="Haack F.S."/>
            <person name="Mas A."/>
            <person name="Daniel R."/>
            <person name="Streit W.R."/>
            <person name="Mateo E."/>
        </authorList>
    </citation>
    <scope>NUCLEOTIDE SEQUENCE [LARGE SCALE GENOMIC DNA]</scope>
    <source>
        <strain evidence="1">CECT 8546</strain>
    </source>
</reference>
<dbReference type="AlphaFoldDB" id="A0A0M0ECN7"/>
<organism evidence="1 2">
    <name type="scientific">Komagataeibacter europaeus</name>
    <name type="common">Gluconacetobacter europaeus</name>
    <dbReference type="NCBI Taxonomy" id="33995"/>
    <lineage>
        <taxon>Bacteria</taxon>
        <taxon>Pseudomonadati</taxon>
        <taxon>Pseudomonadota</taxon>
        <taxon>Alphaproteobacteria</taxon>
        <taxon>Acetobacterales</taxon>
        <taxon>Acetobacteraceae</taxon>
        <taxon>Komagataeibacter</taxon>
    </lineage>
</organism>
<dbReference type="Gene3D" id="2.40.10.270">
    <property type="entry name" value="Bacteriophage SPP1 head-tail adaptor protein"/>
    <property type="match status" value="1"/>
</dbReference>
<dbReference type="RefSeq" id="WP_082267130.1">
    <property type="nucleotide sequence ID" value="NZ_LHUQ01000073.1"/>
</dbReference>
<evidence type="ECO:0000313" key="1">
    <source>
        <dbReference type="EMBL" id="KON62731.1"/>
    </source>
</evidence>